<proteinExistence type="predicted"/>
<accession>A0A2M3ZU95</accession>
<name>A0A2M3ZU95_9DIPT</name>
<organism evidence="2">
    <name type="scientific">Anopheles braziliensis</name>
    <dbReference type="NCBI Taxonomy" id="58242"/>
    <lineage>
        <taxon>Eukaryota</taxon>
        <taxon>Metazoa</taxon>
        <taxon>Ecdysozoa</taxon>
        <taxon>Arthropoda</taxon>
        <taxon>Hexapoda</taxon>
        <taxon>Insecta</taxon>
        <taxon>Pterygota</taxon>
        <taxon>Neoptera</taxon>
        <taxon>Endopterygota</taxon>
        <taxon>Diptera</taxon>
        <taxon>Nematocera</taxon>
        <taxon>Culicoidea</taxon>
        <taxon>Culicidae</taxon>
        <taxon>Anophelinae</taxon>
        <taxon>Anopheles</taxon>
    </lineage>
</organism>
<keyword evidence="1" id="KW-0812">Transmembrane</keyword>
<reference evidence="2" key="1">
    <citation type="submission" date="2018-01" db="EMBL/GenBank/DDBJ databases">
        <title>An insight into the sialome of Amazonian anophelines.</title>
        <authorList>
            <person name="Ribeiro J.M."/>
            <person name="Scarpassa V."/>
            <person name="Calvo E."/>
        </authorList>
    </citation>
    <scope>NUCLEOTIDE SEQUENCE</scope>
    <source>
        <tissue evidence="2">Salivary glands</tissue>
    </source>
</reference>
<feature type="transmembrane region" description="Helical" evidence="1">
    <location>
        <begin position="14"/>
        <end position="41"/>
    </location>
</feature>
<dbReference type="EMBL" id="GGFM01011340">
    <property type="protein sequence ID" value="MBW32091.1"/>
    <property type="molecule type" value="Transcribed_RNA"/>
</dbReference>
<keyword evidence="1" id="KW-0472">Membrane</keyword>
<sequence length="87" mass="9993">MQAKTRILPLIMPWTSLICCTSSAGVWMMEFVFSFFVFFICKVEYTRRGTPNTKAKLFISKPGAQEGFRGWEKKRPGRQNALIAIVK</sequence>
<keyword evidence="1" id="KW-1133">Transmembrane helix</keyword>
<evidence type="ECO:0000313" key="2">
    <source>
        <dbReference type="EMBL" id="MBW32091.1"/>
    </source>
</evidence>
<protein>
    <submittedName>
        <fullName evidence="2">Putative secreted peptide</fullName>
    </submittedName>
</protein>
<dbReference type="AlphaFoldDB" id="A0A2M3ZU95"/>
<evidence type="ECO:0000256" key="1">
    <source>
        <dbReference type="SAM" id="Phobius"/>
    </source>
</evidence>